<dbReference type="OrthoDB" id="59470at2759"/>
<comment type="cofactor">
    <cofactor evidence="1 6">
        <name>FAD</name>
        <dbReference type="ChEBI" id="CHEBI:57692"/>
    </cofactor>
</comment>
<protein>
    <recommendedName>
        <fullName evidence="6">Sulfhydryl oxidase</fullName>
        <ecNumber evidence="6">1.8.3.2</ecNumber>
    </recommendedName>
</protein>
<keyword evidence="4 6" id="KW-0560">Oxidoreductase</keyword>
<evidence type="ECO:0000256" key="3">
    <source>
        <dbReference type="ARBA" id="ARBA00022827"/>
    </source>
</evidence>
<gene>
    <name evidence="8" type="ORF">INT43_005849</name>
</gene>
<dbReference type="GO" id="GO:0005739">
    <property type="term" value="C:mitochondrion"/>
    <property type="evidence" value="ECO:0007669"/>
    <property type="project" value="TreeGrafter"/>
</dbReference>
<evidence type="ECO:0000313" key="8">
    <source>
        <dbReference type="EMBL" id="KAG2174787.1"/>
    </source>
</evidence>
<keyword evidence="2 6" id="KW-0285">Flavoprotein</keyword>
<evidence type="ECO:0000313" key="9">
    <source>
        <dbReference type="Proteomes" id="UP000654370"/>
    </source>
</evidence>
<evidence type="ECO:0000256" key="2">
    <source>
        <dbReference type="ARBA" id="ARBA00022630"/>
    </source>
</evidence>
<dbReference type="PANTHER" id="PTHR12645">
    <property type="entry name" value="ALR/ERV"/>
    <property type="match status" value="1"/>
</dbReference>
<dbReference type="Gene3D" id="1.20.120.310">
    <property type="entry name" value="ERV/ALR sulfhydryl oxidase domain"/>
    <property type="match status" value="1"/>
</dbReference>
<name>A0A8H7UAV5_MORIS</name>
<keyword evidence="9" id="KW-1185">Reference proteome</keyword>
<reference evidence="8" key="1">
    <citation type="submission" date="2020-12" db="EMBL/GenBank/DDBJ databases">
        <title>Metabolic potential, ecology and presence of endohyphal bacteria is reflected in genomic diversity of Mucoromycotina.</title>
        <authorList>
            <person name="Muszewska A."/>
            <person name="Okrasinska A."/>
            <person name="Steczkiewicz K."/>
            <person name="Drgas O."/>
            <person name="Orlowska M."/>
            <person name="Perlinska-Lenart U."/>
            <person name="Aleksandrzak-Piekarczyk T."/>
            <person name="Szatraj K."/>
            <person name="Zielenkiewicz U."/>
            <person name="Pilsyk S."/>
            <person name="Malc E."/>
            <person name="Mieczkowski P."/>
            <person name="Kruszewska J.S."/>
            <person name="Biernat P."/>
            <person name="Pawlowska J."/>
        </authorList>
    </citation>
    <scope>NUCLEOTIDE SEQUENCE</scope>
    <source>
        <strain evidence="8">WA0000067209</strain>
    </source>
</reference>
<proteinExistence type="predicted"/>
<keyword evidence="5" id="KW-1015">Disulfide bond</keyword>
<dbReference type="SUPFAM" id="SSF69000">
    <property type="entry name" value="FAD-dependent thiol oxidase"/>
    <property type="match status" value="1"/>
</dbReference>
<dbReference type="GO" id="GO:0050660">
    <property type="term" value="F:flavin adenine dinucleotide binding"/>
    <property type="evidence" value="ECO:0007669"/>
    <property type="project" value="TreeGrafter"/>
</dbReference>
<evidence type="ECO:0000259" key="7">
    <source>
        <dbReference type="PROSITE" id="PS51324"/>
    </source>
</evidence>
<evidence type="ECO:0000256" key="6">
    <source>
        <dbReference type="RuleBase" id="RU371123"/>
    </source>
</evidence>
<dbReference type="AlphaFoldDB" id="A0A8H7UAV5"/>
<dbReference type="GO" id="GO:0016971">
    <property type="term" value="F:flavin-dependent sulfhydryl oxidase activity"/>
    <property type="evidence" value="ECO:0007669"/>
    <property type="project" value="InterPro"/>
</dbReference>
<comment type="caution">
    <text evidence="8">The sequence shown here is derived from an EMBL/GenBank/DDBJ whole genome shotgun (WGS) entry which is preliminary data.</text>
</comment>
<organism evidence="8 9">
    <name type="scientific">Mortierella isabellina</name>
    <name type="common">Filamentous fungus</name>
    <name type="synonym">Umbelopsis isabellina</name>
    <dbReference type="NCBI Taxonomy" id="91625"/>
    <lineage>
        <taxon>Eukaryota</taxon>
        <taxon>Fungi</taxon>
        <taxon>Fungi incertae sedis</taxon>
        <taxon>Mucoromycota</taxon>
        <taxon>Mucoromycotina</taxon>
        <taxon>Umbelopsidomycetes</taxon>
        <taxon>Umbelopsidales</taxon>
        <taxon>Umbelopsidaceae</taxon>
        <taxon>Umbelopsis</taxon>
    </lineage>
</organism>
<dbReference type="FunFam" id="1.20.120.310:FF:000002">
    <property type="entry name" value="Sulfhydryl oxidase"/>
    <property type="match status" value="1"/>
</dbReference>
<dbReference type="EC" id="1.8.3.2" evidence="6"/>
<dbReference type="InterPro" id="IPR036774">
    <property type="entry name" value="ERV/ALR_sulphydryl_oxid_sf"/>
</dbReference>
<dbReference type="EMBL" id="JAEPQZ010000012">
    <property type="protein sequence ID" value="KAG2174787.1"/>
    <property type="molecule type" value="Genomic_DNA"/>
</dbReference>
<evidence type="ECO:0000256" key="1">
    <source>
        <dbReference type="ARBA" id="ARBA00001974"/>
    </source>
</evidence>
<dbReference type="PROSITE" id="PS51324">
    <property type="entry name" value="ERV_ALR"/>
    <property type="match status" value="1"/>
</dbReference>
<accession>A0A8H7UAV5</accession>
<feature type="non-terminal residue" evidence="8">
    <location>
        <position position="1"/>
    </location>
</feature>
<keyword evidence="3 6" id="KW-0274">FAD</keyword>
<evidence type="ECO:0000256" key="5">
    <source>
        <dbReference type="ARBA" id="ARBA00023157"/>
    </source>
</evidence>
<dbReference type="InterPro" id="IPR039799">
    <property type="entry name" value="ALR/ERV"/>
</dbReference>
<dbReference type="Proteomes" id="UP000654370">
    <property type="component" value="Unassembled WGS sequence"/>
</dbReference>
<sequence length="130" mass="14700">PADANLDFNGHVIMGKLGNETIKAELGRSTWKLVHTMMARFPLEPTTEERAALKQWVTLLSRLYPCGECADHFQLLLQQYPPQTSSRDAAAQWACVVHNKVNERLKKPMFDCGQVAEMYKCGCDDQDDQS</sequence>
<comment type="catalytic activity">
    <reaction evidence="6">
        <text>2 R'C(R)SH + O2 = R'C(R)S-S(R)CR' + H2O2</text>
        <dbReference type="Rhea" id="RHEA:17357"/>
        <dbReference type="ChEBI" id="CHEBI:15379"/>
        <dbReference type="ChEBI" id="CHEBI:16240"/>
        <dbReference type="ChEBI" id="CHEBI:16520"/>
        <dbReference type="ChEBI" id="CHEBI:17412"/>
        <dbReference type="EC" id="1.8.3.2"/>
    </reaction>
</comment>
<dbReference type="InterPro" id="IPR017905">
    <property type="entry name" value="ERV/ALR_sulphydryl_oxidase"/>
</dbReference>
<dbReference type="Pfam" id="PF04777">
    <property type="entry name" value="Evr1_Alr"/>
    <property type="match status" value="1"/>
</dbReference>
<dbReference type="PANTHER" id="PTHR12645:SF1">
    <property type="entry name" value="FAD-LINKED SULFHYDRYL OXIDASE ERV2"/>
    <property type="match status" value="1"/>
</dbReference>
<feature type="domain" description="ERV/ALR sulfhydryl oxidase" evidence="7">
    <location>
        <begin position="19"/>
        <end position="119"/>
    </location>
</feature>
<evidence type="ECO:0000256" key="4">
    <source>
        <dbReference type="ARBA" id="ARBA00023002"/>
    </source>
</evidence>